<protein>
    <recommendedName>
        <fullName evidence="3">RNase H type-1 domain-containing protein</fullName>
    </recommendedName>
</protein>
<organism evidence="1 2">
    <name type="scientific">Caerostris darwini</name>
    <dbReference type="NCBI Taxonomy" id="1538125"/>
    <lineage>
        <taxon>Eukaryota</taxon>
        <taxon>Metazoa</taxon>
        <taxon>Ecdysozoa</taxon>
        <taxon>Arthropoda</taxon>
        <taxon>Chelicerata</taxon>
        <taxon>Arachnida</taxon>
        <taxon>Araneae</taxon>
        <taxon>Araneomorphae</taxon>
        <taxon>Entelegynae</taxon>
        <taxon>Araneoidea</taxon>
        <taxon>Araneidae</taxon>
        <taxon>Caerostris</taxon>
    </lineage>
</organism>
<proteinExistence type="predicted"/>
<evidence type="ECO:0000313" key="2">
    <source>
        <dbReference type="Proteomes" id="UP001054837"/>
    </source>
</evidence>
<dbReference type="EMBL" id="BPLQ01006436">
    <property type="protein sequence ID" value="GIY22433.1"/>
    <property type="molecule type" value="Genomic_DNA"/>
</dbReference>
<sequence length="89" mass="9954">MVDTIIVESRLILFVLSECQLLIDSLIQGGPKQWIPSHYGIASNEIADILTKVTSNLPQPDPPVCYHGIKIIIAARFNARHHEIIKLLL</sequence>
<comment type="caution">
    <text evidence="1">The sequence shown here is derived from an EMBL/GenBank/DDBJ whole genome shotgun (WGS) entry which is preliminary data.</text>
</comment>
<evidence type="ECO:0000313" key="1">
    <source>
        <dbReference type="EMBL" id="GIY22433.1"/>
    </source>
</evidence>
<reference evidence="1 2" key="1">
    <citation type="submission" date="2021-06" db="EMBL/GenBank/DDBJ databases">
        <title>Caerostris darwini draft genome.</title>
        <authorList>
            <person name="Kono N."/>
            <person name="Arakawa K."/>
        </authorList>
    </citation>
    <scope>NUCLEOTIDE SEQUENCE [LARGE SCALE GENOMIC DNA]</scope>
</reference>
<dbReference type="AlphaFoldDB" id="A0AAV4RJD5"/>
<gene>
    <name evidence="1" type="ORF">CDAR_591311</name>
</gene>
<name>A0AAV4RJD5_9ARAC</name>
<dbReference type="Proteomes" id="UP001054837">
    <property type="component" value="Unassembled WGS sequence"/>
</dbReference>
<keyword evidence="2" id="KW-1185">Reference proteome</keyword>
<evidence type="ECO:0008006" key="3">
    <source>
        <dbReference type="Google" id="ProtNLM"/>
    </source>
</evidence>
<accession>A0AAV4RJD5</accession>